<feature type="region of interest" description="Disordered" evidence="2">
    <location>
        <begin position="1"/>
        <end position="32"/>
    </location>
</feature>
<keyword evidence="1" id="KW-0560">Oxidoreductase</keyword>
<dbReference type="Pfam" id="PF00248">
    <property type="entry name" value="Aldo_ket_red"/>
    <property type="match status" value="1"/>
</dbReference>
<gene>
    <name evidence="4" type="ORF">BN1723_009136</name>
</gene>
<proteinExistence type="predicted"/>
<dbReference type="Gene3D" id="3.20.20.100">
    <property type="entry name" value="NADP-dependent oxidoreductase domain"/>
    <property type="match status" value="2"/>
</dbReference>
<evidence type="ECO:0000313" key="5">
    <source>
        <dbReference type="Proteomes" id="UP000045706"/>
    </source>
</evidence>
<feature type="domain" description="NADP-dependent oxidoreductase" evidence="3">
    <location>
        <begin position="136"/>
        <end position="356"/>
    </location>
</feature>
<accession>A0A0G4KM41</accession>
<feature type="compositionally biased region" description="Low complexity" evidence="2">
    <location>
        <begin position="124"/>
        <end position="142"/>
    </location>
</feature>
<organism evidence="4 5">
    <name type="scientific">Verticillium longisporum</name>
    <name type="common">Verticillium dahliae var. longisporum</name>
    <dbReference type="NCBI Taxonomy" id="100787"/>
    <lineage>
        <taxon>Eukaryota</taxon>
        <taxon>Fungi</taxon>
        <taxon>Dikarya</taxon>
        <taxon>Ascomycota</taxon>
        <taxon>Pezizomycotina</taxon>
        <taxon>Sordariomycetes</taxon>
        <taxon>Hypocreomycetidae</taxon>
        <taxon>Glomerellales</taxon>
        <taxon>Plectosphaerellaceae</taxon>
        <taxon>Verticillium</taxon>
    </lineage>
</organism>
<evidence type="ECO:0000256" key="2">
    <source>
        <dbReference type="SAM" id="MobiDB-lite"/>
    </source>
</evidence>
<dbReference type="InterPro" id="IPR023210">
    <property type="entry name" value="NADP_OxRdtase_dom"/>
</dbReference>
<reference evidence="5" key="1">
    <citation type="submission" date="2015-05" db="EMBL/GenBank/DDBJ databases">
        <authorList>
            <person name="Fogelqvist Johan"/>
        </authorList>
    </citation>
    <scope>NUCLEOTIDE SEQUENCE [LARGE SCALE GENOMIC DNA]</scope>
</reference>
<dbReference type="Proteomes" id="UP000045706">
    <property type="component" value="Unassembled WGS sequence"/>
</dbReference>
<protein>
    <recommendedName>
        <fullName evidence="3">NADP-dependent oxidoreductase domain-containing protein</fullName>
    </recommendedName>
</protein>
<feature type="region of interest" description="Disordered" evidence="2">
    <location>
        <begin position="112"/>
        <end position="142"/>
    </location>
</feature>
<name>A0A0G4KM41_VERLO</name>
<feature type="non-terminal residue" evidence="4">
    <location>
        <position position="1"/>
    </location>
</feature>
<dbReference type="EMBL" id="CVQI01001669">
    <property type="protein sequence ID" value="CRK10412.1"/>
    <property type="molecule type" value="Genomic_DNA"/>
</dbReference>
<dbReference type="InterPro" id="IPR036812">
    <property type="entry name" value="NAD(P)_OxRdtase_dom_sf"/>
</dbReference>
<dbReference type="InterPro" id="IPR020471">
    <property type="entry name" value="AKR"/>
</dbReference>
<dbReference type="PANTHER" id="PTHR43827:SF8">
    <property type="entry name" value="ALDO_KETO REDUCTASE FAMILY PROTEIN"/>
    <property type="match status" value="1"/>
</dbReference>
<evidence type="ECO:0000256" key="1">
    <source>
        <dbReference type="ARBA" id="ARBA00023002"/>
    </source>
</evidence>
<sequence length="366" mass="39070">DLKIFSPQKPPANMSQPPPLADNLPLNPSQNSAAVPSIPRLLYGTAWKQGRTTPLVLAALRSGFRGVDTAAQPLHYREDLVGAALQQHLASPSAAGGPVPREPIFVQTKFSPNQATTGDDLDPPQHLASPSSAASAATSGPVPREPIFVQTKFSPNQATTGDDLDPPVPYPVDAPLERQVDASLASSLAHLGADHVDMLLLHAPLPLLPDTLRAWRAMEAHVPRAHRLGVSNVTLPQLEAICAAAVVPPAVVQNRFRAPFDAAVRAFCRERGIVYQAFWTLTANAALVGSDFVGGVADAARVSREVVFYGLVMALGACVLDGTTREEEMRADLEGVETLSRWADGHGRDLWEVAVRAFKKKVGDEV</sequence>
<dbReference type="PANTHER" id="PTHR43827">
    <property type="entry name" value="2,5-DIKETO-D-GLUCONIC ACID REDUCTASE"/>
    <property type="match status" value="1"/>
</dbReference>
<dbReference type="SUPFAM" id="SSF51430">
    <property type="entry name" value="NAD(P)-linked oxidoreductase"/>
    <property type="match status" value="1"/>
</dbReference>
<evidence type="ECO:0000313" key="4">
    <source>
        <dbReference type="EMBL" id="CRK10412.1"/>
    </source>
</evidence>
<dbReference type="AlphaFoldDB" id="A0A0G4KM41"/>
<dbReference type="GO" id="GO:0016491">
    <property type="term" value="F:oxidoreductase activity"/>
    <property type="evidence" value="ECO:0007669"/>
    <property type="project" value="UniProtKB-KW"/>
</dbReference>
<evidence type="ECO:0000259" key="3">
    <source>
        <dbReference type="Pfam" id="PF00248"/>
    </source>
</evidence>